<protein>
    <recommendedName>
        <fullName evidence="3">Amino acid transporter, transmembrane domain-containing protein</fullName>
    </recommendedName>
</protein>
<sequence>MGQVDGTFKSPLSPLFIHIDPSDSPPPSSSLIITQQQQLQQFPKDAWLPITESRNGNTFYAAFHILNSNIGFQALMLPLAFATLGWQVPYFNYFTLSI</sequence>
<gene>
    <name evidence="1" type="ORF">Lalb_Chr03g0024591</name>
</gene>
<dbReference type="Proteomes" id="UP000447434">
    <property type="component" value="Chromosome 3"/>
</dbReference>
<keyword evidence="2" id="KW-1185">Reference proteome</keyword>
<accession>A0A6A4QRW3</accession>
<dbReference type="EMBL" id="WOCE01000003">
    <property type="protein sequence ID" value="KAE9616409.1"/>
    <property type="molecule type" value="Genomic_DNA"/>
</dbReference>
<proteinExistence type="predicted"/>
<dbReference type="AlphaFoldDB" id="A0A6A4QRW3"/>
<comment type="caution">
    <text evidence="1">The sequence shown here is derived from an EMBL/GenBank/DDBJ whole genome shotgun (WGS) entry which is preliminary data.</text>
</comment>
<organism evidence="1 2">
    <name type="scientific">Lupinus albus</name>
    <name type="common">White lupine</name>
    <name type="synonym">Lupinus termis</name>
    <dbReference type="NCBI Taxonomy" id="3870"/>
    <lineage>
        <taxon>Eukaryota</taxon>
        <taxon>Viridiplantae</taxon>
        <taxon>Streptophyta</taxon>
        <taxon>Embryophyta</taxon>
        <taxon>Tracheophyta</taxon>
        <taxon>Spermatophyta</taxon>
        <taxon>Magnoliopsida</taxon>
        <taxon>eudicotyledons</taxon>
        <taxon>Gunneridae</taxon>
        <taxon>Pentapetalae</taxon>
        <taxon>rosids</taxon>
        <taxon>fabids</taxon>
        <taxon>Fabales</taxon>
        <taxon>Fabaceae</taxon>
        <taxon>Papilionoideae</taxon>
        <taxon>50 kb inversion clade</taxon>
        <taxon>genistoids sensu lato</taxon>
        <taxon>core genistoids</taxon>
        <taxon>Genisteae</taxon>
        <taxon>Lupinus</taxon>
    </lineage>
</organism>
<evidence type="ECO:0008006" key="3">
    <source>
        <dbReference type="Google" id="ProtNLM"/>
    </source>
</evidence>
<evidence type="ECO:0000313" key="1">
    <source>
        <dbReference type="EMBL" id="KAE9616409.1"/>
    </source>
</evidence>
<name>A0A6A4QRW3_LUPAL</name>
<evidence type="ECO:0000313" key="2">
    <source>
        <dbReference type="Proteomes" id="UP000447434"/>
    </source>
</evidence>
<reference evidence="2" key="1">
    <citation type="journal article" date="2020" name="Nat. Commun.">
        <title>Genome sequence of the cluster root forming white lupin.</title>
        <authorList>
            <person name="Hufnagel B."/>
            <person name="Marques A."/>
            <person name="Soriano A."/>
            <person name="Marques L."/>
            <person name="Divol F."/>
            <person name="Doumas P."/>
            <person name="Sallet E."/>
            <person name="Mancinotti D."/>
            <person name="Carrere S."/>
            <person name="Marande W."/>
            <person name="Arribat S."/>
            <person name="Keller J."/>
            <person name="Huneau C."/>
            <person name="Blein T."/>
            <person name="Aime D."/>
            <person name="Laguerre M."/>
            <person name="Taylor J."/>
            <person name="Schubert V."/>
            <person name="Nelson M."/>
            <person name="Geu-Flores F."/>
            <person name="Crespi M."/>
            <person name="Gallardo-Guerrero K."/>
            <person name="Delaux P.-M."/>
            <person name="Salse J."/>
            <person name="Berges H."/>
            <person name="Guyot R."/>
            <person name="Gouzy J."/>
            <person name="Peret B."/>
        </authorList>
    </citation>
    <scope>NUCLEOTIDE SEQUENCE [LARGE SCALE GENOMIC DNA]</scope>
    <source>
        <strain evidence="2">cv. Amiga</strain>
    </source>
</reference>
<dbReference type="OrthoDB" id="40134at2759"/>